<dbReference type="InterPro" id="IPR011206">
    <property type="entry name" value="Citrate_lyase_beta/mcl1/mcl2"/>
</dbReference>
<proteinExistence type="predicted"/>
<dbReference type="Pfam" id="PF03328">
    <property type="entry name" value="HpcH_HpaI"/>
    <property type="match status" value="1"/>
</dbReference>
<evidence type="ECO:0000313" key="4">
    <source>
        <dbReference type="EMBL" id="PXY18938.1"/>
    </source>
</evidence>
<organism evidence="4 5">
    <name type="scientific">Prauserella muralis</name>
    <dbReference type="NCBI Taxonomy" id="588067"/>
    <lineage>
        <taxon>Bacteria</taxon>
        <taxon>Bacillati</taxon>
        <taxon>Actinomycetota</taxon>
        <taxon>Actinomycetes</taxon>
        <taxon>Pseudonocardiales</taxon>
        <taxon>Pseudonocardiaceae</taxon>
        <taxon>Prauserella</taxon>
    </lineage>
</organism>
<reference evidence="4 5" key="1">
    <citation type="submission" date="2016-07" db="EMBL/GenBank/DDBJ databases">
        <title>Draft genome sequence of Prauserella muralis DSM 45305, isolated from a mould-covered wall in an indoor environment.</title>
        <authorList>
            <person name="Ruckert C."/>
            <person name="Albersmeier A."/>
            <person name="Jiang C.-L."/>
            <person name="Jiang Y."/>
            <person name="Kalinowski J."/>
            <person name="Schneider O."/>
            <person name="Winkler A."/>
            <person name="Zotchev S.B."/>
        </authorList>
    </citation>
    <scope>NUCLEOTIDE SEQUENCE [LARGE SCALE GENOMIC DNA]</scope>
    <source>
        <strain evidence="4 5">DSM 45305</strain>
    </source>
</reference>
<dbReference type="Gene3D" id="3.20.20.60">
    <property type="entry name" value="Phosphoenolpyruvate-binding domains"/>
    <property type="match status" value="1"/>
</dbReference>
<dbReference type="GO" id="GO:0003824">
    <property type="term" value="F:catalytic activity"/>
    <property type="evidence" value="ECO:0007669"/>
    <property type="project" value="InterPro"/>
</dbReference>
<dbReference type="PANTHER" id="PTHR32308:SF0">
    <property type="entry name" value="HPCH_HPAI ALDOLASE_CITRATE LYASE DOMAIN-CONTAINING PROTEIN"/>
    <property type="match status" value="1"/>
</dbReference>
<dbReference type="Proteomes" id="UP000249915">
    <property type="component" value="Unassembled WGS sequence"/>
</dbReference>
<dbReference type="OrthoDB" id="5172636at2"/>
<keyword evidence="3" id="KW-0460">Magnesium</keyword>
<evidence type="ECO:0000256" key="1">
    <source>
        <dbReference type="ARBA" id="ARBA00001946"/>
    </source>
</evidence>
<dbReference type="RefSeq" id="WP_112284863.1">
    <property type="nucleotide sequence ID" value="NZ_VIVS01000001.1"/>
</dbReference>
<dbReference type="InterPro" id="IPR005000">
    <property type="entry name" value="Aldolase/citrate-lyase_domain"/>
</dbReference>
<dbReference type="GO" id="GO:0006107">
    <property type="term" value="P:oxaloacetate metabolic process"/>
    <property type="evidence" value="ECO:0007669"/>
    <property type="project" value="TreeGrafter"/>
</dbReference>
<dbReference type="EMBL" id="MASW01000007">
    <property type="protein sequence ID" value="PXY18938.1"/>
    <property type="molecule type" value="Genomic_DNA"/>
</dbReference>
<dbReference type="GO" id="GO:0000287">
    <property type="term" value="F:magnesium ion binding"/>
    <property type="evidence" value="ECO:0007669"/>
    <property type="project" value="TreeGrafter"/>
</dbReference>
<comment type="cofactor">
    <cofactor evidence="1">
        <name>Mg(2+)</name>
        <dbReference type="ChEBI" id="CHEBI:18420"/>
    </cofactor>
</comment>
<accession>A0A2V4AG65</accession>
<evidence type="ECO:0000256" key="2">
    <source>
        <dbReference type="ARBA" id="ARBA00022723"/>
    </source>
</evidence>
<dbReference type="PIRSF" id="PIRSF015582">
    <property type="entry name" value="Cit_lyase_B"/>
    <property type="match status" value="1"/>
</dbReference>
<evidence type="ECO:0000256" key="3">
    <source>
        <dbReference type="ARBA" id="ARBA00022842"/>
    </source>
</evidence>
<name>A0A2V4AG65_9PSEU</name>
<protein>
    <submittedName>
        <fullName evidence="4">Uncharacterized protein</fullName>
    </submittedName>
</protein>
<dbReference type="PANTHER" id="PTHR32308">
    <property type="entry name" value="LYASE BETA SUBUNIT, PUTATIVE (AFU_ORTHOLOGUE AFUA_4G13030)-RELATED"/>
    <property type="match status" value="1"/>
</dbReference>
<sequence length="284" mass="29923">MRHRCWRSVLFVPGDRPDRVAKAVLRGADVVAIDLEDAVAPPAKEAARELTLEYLRTVRPARTTVRVNSWDSGELERDIERLAEVLPAVDAVFLPKVAEAADVARLVSLLDQAGGDGVPGVVPIIETAVGVFEARAIASASPRVVTMLFGVADLSADLDVEPTAEGRELAFARAQVVLAAAAAELAAPIDGPYLVLGEEDELARSAAAARELGYGGKAVIHPGQIKAVHAAFAPRPAEIAWAEKVVAVAEDGGAARLDDGSFVDQPVVRRARRILATAQEDGAL</sequence>
<dbReference type="InterPro" id="IPR040442">
    <property type="entry name" value="Pyrv_kinase-like_dom_sf"/>
</dbReference>
<gene>
    <name evidence="4" type="ORF">BAY60_29360</name>
</gene>
<keyword evidence="2" id="KW-0479">Metal-binding</keyword>
<dbReference type="AlphaFoldDB" id="A0A2V4AG65"/>
<keyword evidence="5" id="KW-1185">Reference proteome</keyword>
<dbReference type="SUPFAM" id="SSF51621">
    <property type="entry name" value="Phosphoenolpyruvate/pyruvate domain"/>
    <property type="match status" value="1"/>
</dbReference>
<dbReference type="InterPro" id="IPR015813">
    <property type="entry name" value="Pyrv/PenolPyrv_kinase-like_dom"/>
</dbReference>
<comment type="caution">
    <text evidence="4">The sequence shown here is derived from an EMBL/GenBank/DDBJ whole genome shotgun (WGS) entry which is preliminary data.</text>
</comment>
<evidence type="ECO:0000313" key="5">
    <source>
        <dbReference type="Proteomes" id="UP000249915"/>
    </source>
</evidence>